<name>A0ABS3M7S6_9BACT</name>
<dbReference type="Proteomes" id="UP000664265">
    <property type="component" value="Unassembled WGS sequence"/>
</dbReference>
<organism evidence="3 4">
    <name type="scientific">Prevotella illustrans</name>
    <dbReference type="NCBI Taxonomy" id="2800387"/>
    <lineage>
        <taxon>Bacteria</taxon>
        <taxon>Pseudomonadati</taxon>
        <taxon>Bacteroidota</taxon>
        <taxon>Bacteroidia</taxon>
        <taxon>Bacteroidales</taxon>
        <taxon>Prevotellaceae</taxon>
        <taxon>Prevotella</taxon>
    </lineage>
</organism>
<dbReference type="Gene3D" id="1.20.1290.10">
    <property type="entry name" value="AhpD-like"/>
    <property type="match status" value="1"/>
</dbReference>
<feature type="chain" id="PRO_5045402570" evidence="1">
    <location>
        <begin position="21"/>
        <end position="134"/>
    </location>
</feature>
<dbReference type="EMBL" id="JAERMS010000044">
    <property type="protein sequence ID" value="MBO1364228.1"/>
    <property type="molecule type" value="Genomic_DNA"/>
</dbReference>
<dbReference type="SUPFAM" id="SSF69118">
    <property type="entry name" value="AhpD-like"/>
    <property type="match status" value="1"/>
</dbReference>
<dbReference type="InterPro" id="IPR029032">
    <property type="entry name" value="AhpD-like"/>
</dbReference>
<sequence length="134" mass="14761">MIKKLFILIFIMVTASNSFAAKNLTARQLHLATLASLEARGDLNRLAPAIDEALDGGVTINEIKEAFSQLYAYTGFPRSLNALGVLSKTLEARKAAGKRNGEGKAWERLKELGRRTGCLQSRSEEPDEIERMPV</sequence>
<keyword evidence="1" id="KW-0732">Signal</keyword>
<feature type="signal peptide" evidence="1">
    <location>
        <begin position="1"/>
        <end position="20"/>
    </location>
</feature>
<feature type="domain" description="Carboxymuconolactone decarboxylase-like" evidence="2">
    <location>
        <begin position="18"/>
        <end position="86"/>
    </location>
</feature>
<dbReference type="PANTHER" id="PTHR33570">
    <property type="entry name" value="4-CARBOXYMUCONOLACTONE DECARBOXYLASE FAMILY PROTEIN"/>
    <property type="match status" value="1"/>
</dbReference>
<evidence type="ECO:0000259" key="2">
    <source>
        <dbReference type="Pfam" id="PF02627"/>
    </source>
</evidence>
<dbReference type="PANTHER" id="PTHR33570:SF2">
    <property type="entry name" value="CARBOXYMUCONOLACTONE DECARBOXYLASE-LIKE DOMAIN-CONTAINING PROTEIN"/>
    <property type="match status" value="1"/>
</dbReference>
<dbReference type="Pfam" id="PF02627">
    <property type="entry name" value="CMD"/>
    <property type="match status" value="1"/>
</dbReference>
<comment type="caution">
    <text evidence="3">The sequence shown here is derived from an EMBL/GenBank/DDBJ whole genome shotgun (WGS) entry which is preliminary data.</text>
</comment>
<evidence type="ECO:0000313" key="4">
    <source>
        <dbReference type="Proteomes" id="UP000664265"/>
    </source>
</evidence>
<evidence type="ECO:0000256" key="1">
    <source>
        <dbReference type="SAM" id="SignalP"/>
    </source>
</evidence>
<proteinExistence type="predicted"/>
<reference evidence="3 4" key="1">
    <citation type="submission" date="2021-01" db="EMBL/GenBank/DDBJ databases">
        <title>Prevotella A2931 sp. nov.</title>
        <authorList>
            <person name="Buhl M."/>
            <person name="Oberhettinger P."/>
        </authorList>
    </citation>
    <scope>NUCLEOTIDE SEQUENCE [LARGE SCALE GENOMIC DNA]</scope>
    <source>
        <strain evidence="3 4">A2931</strain>
    </source>
</reference>
<protein>
    <submittedName>
        <fullName evidence="3">Carboxymuconolactone decarboxylase family protein</fullName>
    </submittedName>
</protein>
<gene>
    <name evidence="3" type="ORF">JHU38_10705</name>
</gene>
<evidence type="ECO:0000313" key="3">
    <source>
        <dbReference type="EMBL" id="MBO1364228.1"/>
    </source>
</evidence>
<accession>A0ABS3M7S6</accession>
<dbReference type="InterPro" id="IPR052512">
    <property type="entry name" value="4CMD/NDH-1_regulator"/>
</dbReference>
<dbReference type="InterPro" id="IPR003779">
    <property type="entry name" value="CMD-like"/>
</dbReference>
<keyword evidence="4" id="KW-1185">Reference proteome</keyword>
<dbReference type="RefSeq" id="WP_107581962.1">
    <property type="nucleotide sequence ID" value="NZ_JAERMS010000044.1"/>
</dbReference>